<organism evidence="2 3">
    <name type="scientific">Paraglaciecola arctica BSs20135</name>
    <dbReference type="NCBI Taxonomy" id="493475"/>
    <lineage>
        <taxon>Bacteria</taxon>
        <taxon>Pseudomonadati</taxon>
        <taxon>Pseudomonadota</taxon>
        <taxon>Gammaproteobacteria</taxon>
        <taxon>Alteromonadales</taxon>
        <taxon>Alteromonadaceae</taxon>
        <taxon>Paraglaciecola</taxon>
    </lineage>
</organism>
<dbReference type="AlphaFoldDB" id="K6Z631"/>
<reference evidence="2 3" key="1">
    <citation type="journal article" date="2017" name="Antonie Van Leeuwenhoek">
        <title>Rhizobium rhizosphaerae sp. nov., a novel species isolated from rice rhizosphere.</title>
        <authorList>
            <person name="Zhao J.J."/>
            <person name="Zhang J."/>
            <person name="Zhang R.J."/>
            <person name="Zhang C.W."/>
            <person name="Yin H.Q."/>
            <person name="Zhang X.X."/>
        </authorList>
    </citation>
    <scope>NUCLEOTIDE SEQUENCE [LARGE SCALE GENOMIC DNA]</scope>
    <source>
        <strain evidence="2 3">BSs20135</strain>
    </source>
</reference>
<evidence type="ECO:0000256" key="1">
    <source>
        <dbReference type="SAM" id="MobiDB-lite"/>
    </source>
</evidence>
<protein>
    <submittedName>
        <fullName evidence="2">Uncharacterized protein</fullName>
    </submittedName>
</protein>
<dbReference type="RefSeq" id="WP_007619140.1">
    <property type="nucleotide sequence ID" value="NZ_BAEO01000025.1"/>
</dbReference>
<evidence type="ECO:0000313" key="2">
    <source>
        <dbReference type="EMBL" id="GAC18885.1"/>
    </source>
</evidence>
<dbReference type="EMBL" id="BAEO01000025">
    <property type="protein sequence ID" value="GAC18885.1"/>
    <property type="molecule type" value="Genomic_DNA"/>
</dbReference>
<evidence type="ECO:0000313" key="3">
    <source>
        <dbReference type="Proteomes" id="UP000006327"/>
    </source>
</evidence>
<name>K6Z631_9ALTE</name>
<accession>K6Z631</accession>
<dbReference type="Proteomes" id="UP000006327">
    <property type="component" value="Unassembled WGS sequence"/>
</dbReference>
<sequence>MLKSYAVALVLATTTPVAIKSEVSVQAPVKSQTATTTTADTSKNGVKTGKHW</sequence>
<feature type="region of interest" description="Disordered" evidence="1">
    <location>
        <begin position="29"/>
        <end position="52"/>
    </location>
</feature>
<comment type="caution">
    <text evidence="2">The sequence shown here is derived from an EMBL/GenBank/DDBJ whole genome shotgun (WGS) entry which is preliminary data.</text>
</comment>
<proteinExistence type="predicted"/>
<gene>
    <name evidence="2" type="ORF">GARC_1918</name>
</gene>
<keyword evidence="3" id="KW-1185">Reference proteome</keyword>